<name>A0A2M8ETB5_9BACT</name>
<sequence>MPHKPSLDLNKYKPFILPLVILCLVVFSGLFLLKPKISQILGVRRNLSSQKTKLAQLTTKVAALQGLDEVELEERTKVLLGVLPSQKDLPGALVTIKSITSAAGLELREIQVEPGEISTESAQPEPTKKYNLPFLEFKITVGGNRTQFEDFLTKLVLTAPLMQATTVEITQADGGAIEADLKLDVFFLPLPSTLGAVEKPLASITPQEEGIYQQLSRISPAQTGTISPIQSGKENPFTP</sequence>
<dbReference type="GO" id="GO:0043107">
    <property type="term" value="P:type IV pilus-dependent motility"/>
    <property type="evidence" value="ECO:0007669"/>
    <property type="project" value="InterPro"/>
</dbReference>
<dbReference type="Proteomes" id="UP000229816">
    <property type="component" value="Unassembled WGS sequence"/>
</dbReference>
<gene>
    <name evidence="2" type="ORF">CO054_00770</name>
</gene>
<evidence type="ECO:0000313" key="3">
    <source>
        <dbReference type="Proteomes" id="UP000229816"/>
    </source>
</evidence>
<keyword evidence="1" id="KW-0812">Transmembrane</keyword>
<evidence type="ECO:0000256" key="1">
    <source>
        <dbReference type="SAM" id="Phobius"/>
    </source>
</evidence>
<protein>
    <recommendedName>
        <fullName evidence="4">Pilus assembly protein PilO</fullName>
    </recommendedName>
</protein>
<evidence type="ECO:0000313" key="2">
    <source>
        <dbReference type="EMBL" id="PJC28316.1"/>
    </source>
</evidence>
<dbReference type="EMBL" id="PFSF01000016">
    <property type="protein sequence ID" value="PJC28316.1"/>
    <property type="molecule type" value="Genomic_DNA"/>
</dbReference>
<dbReference type="InterPro" id="IPR007445">
    <property type="entry name" value="PilO"/>
</dbReference>
<feature type="transmembrane region" description="Helical" evidence="1">
    <location>
        <begin position="15"/>
        <end position="33"/>
    </location>
</feature>
<dbReference type="Gene3D" id="3.30.70.60">
    <property type="match status" value="1"/>
</dbReference>
<dbReference type="Pfam" id="PF04350">
    <property type="entry name" value="PilO"/>
    <property type="match status" value="1"/>
</dbReference>
<proteinExistence type="predicted"/>
<dbReference type="GO" id="GO:0043683">
    <property type="term" value="P:type IV pilus assembly"/>
    <property type="evidence" value="ECO:0007669"/>
    <property type="project" value="InterPro"/>
</dbReference>
<organism evidence="2 3">
    <name type="scientific">Candidatus Shapirobacteria bacterium CG_4_9_14_0_2_um_filter_39_11</name>
    <dbReference type="NCBI Taxonomy" id="1974478"/>
    <lineage>
        <taxon>Bacteria</taxon>
        <taxon>Candidatus Shapironibacteriota</taxon>
    </lineage>
</organism>
<evidence type="ECO:0008006" key="4">
    <source>
        <dbReference type="Google" id="ProtNLM"/>
    </source>
</evidence>
<accession>A0A2M8ETB5</accession>
<reference evidence="3" key="1">
    <citation type="submission" date="2017-09" db="EMBL/GenBank/DDBJ databases">
        <title>Depth-based differentiation of microbial function through sediment-hosted aquifers and enrichment of novel symbionts in the deep terrestrial subsurface.</title>
        <authorList>
            <person name="Probst A.J."/>
            <person name="Ladd B."/>
            <person name="Jarett J.K."/>
            <person name="Geller-Mcgrath D.E."/>
            <person name="Sieber C.M.K."/>
            <person name="Emerson J.B."/>
            <person name="Anantharaman K."/>
            <person name="Thomas B.C."/>
            <person name="Malmstrom R."/>
            <person name="Stieglmeier M."/>
            <person name="Klingl A."/>
            <person name="Woyke T."/>
            <person name="Ryan C.M."/>
            <person name="Banfield J.F."/>
        </authorList>
    </citation>
    <scope>NUCLEOTIDE SEQUENCE [LARGE SCALE GENOMIC DNA]</scope>
</reference>
<dbReference type="InterPro" id="IPR014717">
    <property type="entry name" value="Transl_elong_EF1B/ribsomal_bS6"/>
</dbReference>
<keyword evidence="1" id="KW-1133">Transmembrane helix</keyword>
<comment type="caution">
    <text evidence="2">The sequence shown here is derived from an EMBL/GenBank/DDBJ whole genome shotgun (WGS) entry which is preliminary data.</text>
</comment>
<dbReference type="AlphaFoldDB" id="A0A2M8ETB5"/>
<keyword evidence="1" id="KW-0472">Membrane</keyword>